<dbReference type="AlphaFoldDB" id="A0A5B8UWG1"/>
<name>A0A5B8UWG1_9SPHI</name>
<dbReference type="OrthoDB" id="798744at2"/>
<accession>A0A5B8UWG1</accession>
<dbReference type="EMBL" id="CP042436">
    <property type="protein sequence ID" value="QEC63248.1"/>
    <property type="molecule type" value="Genomic_DNA"/>
</dbReference>
<evidence type="ECO:0000313" key="1">
    <source>
        <dbReference type="EMBL" id="QEC63248.1"/>
    </source>
</evidence>
<dbReference type="KEGG" id="mgin:FRZ54_11880"/>
<proteinExistence type="predicted"/>
<dbReference type="RefSeq" id="WP_147031824.1">
    <property type="nucleotide sequence ID" value="NZ_CP042436.1"/>
</dbReference>
<organism evidence="1 2">
    <name type="scientific">Mucilaginibacter ginsenosidivorans</name>
    <dbReference type="NCBI Taxonomy" id="398053"/>
    <lineage>
        <taxon>Bacteria</taxon>
        <taxon>Pseudomonadati</taxon>
        <taxon>Bacteroidota</taxon>
        <taxon>Sphingobacteriia</taxon>
        <taxon>Sphingobacteriales</taxon>
        <taxon>Sphingobacteriaceae</taxon>
        <taxon>Mucilaginibacter</taxon>
    </lineage>
</organism>
<sequence length="80" mass="9085">MQPGTAYIPQQQFHLLIHFKDDERSVAVLPSQVGQFLVVDQGRVLGELAYDSHLNCVSAHCEVEPRILTQIKKGIRKHYS</sequence>
<protein>
    <submittedName>
        <fullName evidence="1">Uncharacterized protein</fullName>
    </submittedName>
</protein>
<dbReference type="Proteomes" id="UP000321479">
    <property type="component" value="Chromosome"/>
</dbReference>
<reference evidence="1 2" key="1">
    <citation type="journal article" date="2017" name="Curr. Microbiol.">
        <title>Mucilaginibacter ginsenosidivorans sp. nov., Isolated from Soil of Ginseng Field.</title>
        <authorList>
            <person name="Kim M.M."/>
            <person name="Siddiqi M.Z."/>
            <person name="Im W.T."/>
        </authorList>
    </citation>
    <scope>NUCLEOTIDE SEQUENCE [LARGE SCALE GENOMIC DNA]</scope>
    <source>
        <strain evidence="1 2">Gsoil 3017</strain>
    </source>
</reference>
<evidence type="ECO:0000313" key="2">
    <source>
        <dbReference type="Proteomes" id="UP000321479"/>
    </source>
</evidence>
<keyword evidence="2" id="KW-1185">Reference proteome</keyword>
<gene>
    <name evidence="1" type="ORF">FRZ54_11880</name>
</gene>